<dbReference type="RefSeq" id="WP_183176634.1">
    <property type="nucleotide sequence ID" value="NZ_BNAV01000005.1"/>
</dbReference>
<organism evidence="2 3">
    <name type="scientific">Amycolatopsis bartoniae</name>
    <dbReference type="NCBI Taxonomy" id="941986"/>
    <lineage>
        <taxon>Bacteria</taxon>
        <taxon>Bacillati</taxon>
        <taxon>Actinomycetota</taxon>
        <taxon>Actinomycetes</taxon>
        <taxon>Pseudonocardiales</taxon>
        <taxon>Pseudonocardiaceae</taxon>
        <taxon>Amycolatopsis</taxon>
    </lineage>
</organism>
<protein>
    <submittedName>
        <fullName evidence="2">Uncharacterized protein</fullName>
    </submittedName>
</protein>
<reference evidence="2" key="1">
    <citation type="journal article" date="2014" name="Int. J. Syst. Evol. Microbiol.">
        <title>Complete genome sequence of Corynebacterium casei LMG S-19264T (=DSM 44701T), isolated from a smear-ripened cheese.</title>
        <authorList>
            <consortium name="US DOE Joint Genome Institute (JGI-PGF)"/>
            <person name="Walter F."/>
            <person name="Albersmeier A."/>
            <person name="Kalinowski J."/>
            <person name="Ruckert C."/>
        </authorList>
    </citation>
    <scope>NUCLEOTIDE SEQUENCE</scope>
    <source>
        <strain evidence="2">CGMCC 4.7679</strain>
    </source>
</reference>
<evidence type="ECO:0000313" key="3">
    <source>
        <dbReference type="Proteomes" id="UP000658656"/>
    </source>
</evidence>
<feature type="region of interest" description="Disordered" evidence="1">
    <location>
        <begin position="1"/>
        <end position="46"/>
    </location>
</feature>
<proteinExistence type="predicted"/>
<dbReference type="Proteomes" id="UP000658656">
    <property type="component" value="Unassembled WGS sequence"/>
</dbReference>
<comment type="caution">
    <text evidence="2">The sequence shown here is derived from an EMBL/GenBank/DDBJ whole genome shotgun (WGS) entry which is preliminary data.</text>
</comment>
<gene>
    <name evidence="2" type="ORF">GCM10017566_41070</name>
</gene>
<accession>A0A8H9IUU4</accession>
<dbReference type="EMBL" id="BNAV01000005">
    <property type="protein sequence ID" value="GHF63240.1"/>
    <property type="molecule type" value="Genomic_DNA"/>
</dbReference>
<evidence type="ECO:0000256" key="1">
    <source>
        <dbReference type="SAM" id="MobiDB-lite"/>
    </source>
</evidence>
<reference evidence="2" key="2">
    <citation type="submission" date="2020-09" db="EMBL/GenBank/DDBJ databases">
        <authorList>
            <person name="Sun Q."/>
            <person name="Zhou Y."/>
        </authorList>
    </citation>
    <scope>NUCLEOTIDE SEQUENCE</scope>
    <source>
        <strain evidence="2">CGMCC 4.7679</strain>
    </source>
</reference>
<name>A0A8H9IUU4_9PSEU</name>
<sequence length="46" mass="5127">MTTPRTTAQSLFSHPDADEPVTYPKIPNQGEDLNAPFEVPQRSDAR</sequence>
<dbReference type="AlphaFoldDB" id="A0A8H9IUU4"/>
<feature type="compositionally biased region" description="Polar residues" evidence="1">
    <location>
        <begin position="1"/>
        <end position="12"/>
    </location>
</feature>
<evidence type="ECO:0000313" key="2">
    <source>
        <dbReference type="EMBL" id="GHF63240.1"/>
    </source>
</evidence>
<keyword evidence="3" id="KW-1185">Reference proteome</keyword>